<reference evidence="2" key="1">
    <citation type="journal article" date="2020" name="Stud. Mycol.">
        <title>101 Dothideomycetes genomes: a test case for predicting lifestyles and emergence of pathogens.</title>
        <authorList>
            <person name="Haridas S."/>
            <person name="Albert R."/>
            <person name="Binder M."/>
            <person name="Bloem J."/>
            <person name="Labutti K."/>
            <person name="Salamov A."/>
            <person name="Andreopoulos B."/>
            <person name="Baker S."/>
            <person name="Barry K."/>
            <person name="Bills G."/>
            <person name="Bluhm B."/>
            <person name="Cannon C."/>
            <person name="Castanera R."/>
            <person name="Culley D."/>
            <person name="Daum C."/>
            <person name="Ezra D."/>
            <person name="Gonzalez J."/>
            <person name="Henrissat B."/>
            <person name="Kuo A."/>
            <person name="Liang C."/>
            <person name="Lipzen A."/>
            <person name="Lutzoni F."/>
            <person name="Magnuson J."/>
            <person name="Mondo S."/>
            <person name="Nolan M."/>
            <person name="Ohm R."/>
            <person name="Pangilinan J."/>
            <person name="Park H.-J."/>
            <person name="Ramirez L."/>
            <person name="Alfaro M."/>
            <person name="Sun H."/>
            <person name="Tritt A."/>
            <person name="Yoshinaga Y."/>
            <person name="Zwiers L.-H."/>
            <person name="Turgeon B."/>
            <person name="Goodwin S."/>
            <person name="Spatafora J."/>
            <person name="Crous P."/>
            <person name="Grigoriev I."/>
        </authorList>
    </citation>
    <scope>NUCLEOTIDE SEQUENCE</scope>
    <source>
        <strain evidence="2">CBS 107.79</strain>
    </source>
</reference>
<sequence>MTRQAQCSTPPRGSSRHSLSYKYLQIPPQAPRNLAKHNCRPWAIPPSPSSNRIQSRRWTALSEHGYDKDMGT</sequence>
<evidence type="ECO:0000313" key="3">
    <source>
        <dbReference type="Proteomes" id="UP000800036"/>
    </source>
</evidence>
<dbReference type="AlphaFoldDB" id="A0A6A5VV00"/>
<keyword evidence="3" id="KW-1185">Reference proteome</keyword>
<dbReference type="EMBL" id="ML976656">
    <property type="protein sequence ID" value="KAF1980419.1"/>
    <property type="molecule type" value="Genomic_DNA"/>
</dbReference>
<evidence type="ECO:0000313" key="2">
    <source>
        <dbReference type="EMBL" id="KAF1980419.1"/>
    </source>
</evidence>
<dbReference type="Proteomes" id="UP000800036">
    <property type="component" value="Unassembled WGS sequence"/>
</dbReference>
<accession>A0A6A5VV00</accession>
<name>A0A6A5VV00_9PLEO</name>
<feature type="region of interest" description="Disordered" evidence="1">
    <location>
        <begin position="32"/>
        <end position="72"/>
    </location>
</feature>
<protein>
    <submittedName>
        <fullName evidence="2">Uncharacterized protein</fullName>
    </submittedName>
</protein>
<evidence type="ECO:0000256" key="1">
    <source>
        <dbReference type="SAM" id="MobiDB-lite"/>
    </source>
</evidence>
<gene>
    <name evidence="2" type="ORF">BU23DRAFT_548567</name>
</gene>
<organism evidence="2 3">
    <name type="scientific">Bimuria novae-zelandiae CBS 107.79</name>
    <dbReference type="NCBI Taxonomy" id="1447943"/>
    <lineage>
        <taxon>Eukaryota</taxon>
        <taxon>Fungi</taxon>
        <taxon>Dikarya</taxon>
        <taxon>Ascomycota</taxon>
        <taxon>Pezizomycotina</taxon>
        <taxon>Dothideomycetes</taxon>
        <taxon>Pleosporomycetidae</taxon>
        <taxon>Pleosporales</taxon>
        <taxon>Massarineae</taxon>
        <taxon>Didymosphaeriaceae</taxon>
        <taxon>Bimuria</taxon>
    </lineage>
</organism>
<proteinExistence type="predicted"/>